<gene>
    <name evidence="1" type="ORF">NQ176_g10630</name>
</gene>
<accession>A0ACC1MEF8</accession>
<evidence type="ECO:0000313" key="1">
    <source>
        <dbReference type="EMBL" id="KAJ2965412.1"/>
    </source>
</evidence>
<organism evidence="1 2">
    <name type="scientific">Zarea fungicola</name>
    <dbReference type="NCBI Taxonomy" id="93591"/>
    <lineage>
        <taxon>Eukaryota</taxon>
        <taxon>Fungi</taxon>
        <taxon>Dikarya</taxon>
        <taxon>Ascomycota</taxon>
        <taxon>Pezizomycotina</taxon>
        <taxon>Sordariomycetes</taxon>
        <taxon>Hypocreomycetidae</taxon>
        <taxon>Hypocreales</taxon>
        <taxon>Cordycipitaceae</taxon>
        <taxon>Zarea</taxon>
    </lineage>
</organism>
<sequence length="101" mass="11435">MGPSSRSMSYFEQQREAILGEIAMVGNEFSSVETLWSQFENVMGNDETAETHGQPDEEDEQQGIEEGDEEPHQQQRQQSQESLSRGVKREGTERSGGRSKR</sequence>
<reference evidence="1" key="1">
    <citation type="submission" date="2022-08" db="EMBL/GenBank/DDBJ databases">
        <title>Genome Sequence of Lecanicillium fungicola.</title>
        <authorList>
            <person name="Buettner E."/>
        </authorList>
    </citation>
    <scope>NUCLEOTIDE SEQUENCE</scope>
    <source>
        <strain evidence="1">Babe33</strain>
    </source>
</reference>
<protein>
    <submittedName>
        <fullName evidence="1">Uncharacterized protein</fullName>
    </submittedName>
</protein>
<dbReference type="Proteomes" id="UP001143910">
    <property type="component" value="Unassembled WGS sequence"/>
</dbReference>
<keyword evidence="2" id="KW-1185">Reference proteome</keyword>
<dbReference type="EMBL" id="JANJQO010002997">
    <property type="protein sequence ID" value="KAJ2965412.1"/>
    <property type="molecule type" value="Genomic_DNA"/>
</dbReference>
<proteinExistence type="predicted"/>
<name>A0ACC1MEF8_9HYPO</name>
<evidence type="ECO:0000313" key="2">
    <source>
        <dbReference type="Proteomes" id="UP001143910"/>
    </source>
</evidence>
<comment type="caution">
    <text evidence="1">The sequence shown here is derived from an EMBL/GenBank/DDBJ whole genome shotgun (WGS) entry which is preliminary data.</text>
</comment>